<dbReference type="InterPro" id="IPR030388">
    <property type="entry name" value="G_ERA_dom"/>
</dbReference>
<dbReference type="SUPFAM" id="SSF54814">
    <property type="entry name" value="Prokaryotic type KH domain (KH-domain type II)"/>
    <property type="match status" value="1"/>
</dbReference>
<dbReference type="InterPro" id="IPR009019">
    <property type="entry name" value="KH_sf_prok-type"/>
</dbReference>
<dbReference type="CDD" id="cd22534">
    <property type="entry name" value="KH-II_Era"/>
    <property type="match status" value="1"/>
</dbReference>
<dbReference type="FunFam" id="3.40.50.300:FF:000094">
    <property type="entry name" value="GTPase Era"/>
    <property type="match status" value="1"/>
</dbReference>
<feature type="domain" description="KH type-2" evidence="5">
    <location>
        <begin position="200"/>
        <end position="287"/>
    </location>
</feature>
<evidence type="ECO:0000259" key="6">
    <source>
        <dbReference type="PROSITE" id="PS51713"/>
    </source>
</evidence>
<dbReference type="GO" id="GO:0005525">
    <property type="term" value="F:GTP binding"/>
    <property type="evidence" value="ECO:0007669"/>
    <property type="project" value="UniProtKB-KW"/>
</dbReference>
<comment type="similarity">
    <text evidence="1">Belongs to the TRAFAC class TrmE-Era-EngA-EngB-Septin-like GTPase superfamily. Era GTPase family.</text>
</comment>
<organism evidence="7">
    <name type="scientific">freshwater metagenome</name>
    <dbReference type="NCBI Taxonomy" id="449393"/>
    <lineage>
        <taxon>unclassified sequences</taxon>
        <taxon>metagenomes</taxon>
        <taxon>ecological metagenomes</taxon>
    </lineage>
</organism>
<dbReference type="NCBIfam" id="TIGR00231">
    <property type="entry name" value="small_GTP"/>
    <property type="match status" value="1"/>
</dbReference>
<sequence>MSSKASSSFRSGFVAVVGRPNVGKSTLVNKIVGEKVSITSSRPQTTRSTIRGVLTSSDTQLVLLDTPGLHKPSTELGKRTNQSARAALEEVDVICFVVEASDVIGSGDRFIATMVQKTSTPCVLVLNKIDIAARTEVVDHLATSAGLGDFAAYVPCSALTGDGVDVLVEQLLVRLPEGPQYYPDGVNTDQAETFLAAELVREQLLERTWQEVPHSIGVTAEELDRGGVDHPADVLRLRVTIRVERDSQKGIVIGRGGAQLKEVVSAARRNLEALLGGRVYLETRVVVEPDWQRRPGALDRMGF</sequence>
<dbReference type="Pfam" id="PF07650">
    <property type="entry name" value="KH_2"/>
    <property type="match status" value="1"/>
</dbReference>
<evidence type="ECO:0000256" key="1">
    <source>
        <dbReference type="ARBA" id="ARBA00007921"/>
    </source>
</evidence>
<dbReference type="PANTHER" id="PTHR42698">
    <property type="entry name" value="GTPASE ERA"/>
    <property type="match status" value="1"/>
</dbReference>
<dbReference type="CDD" id="cd04163">
    <property type="entry name" value="Era"/>
    <property type="match status" value="1"/>
</dbReference>
<dbReference type="NCBIfam" id="TIGR00436">
    <property type="entry name" value="era"/>
    <property type="match status" value="1"/>
</dbReference>
<dbReference type="HAMAP" id="MF_00367">
    <property type="entry name" value="GTPase_Era"/>
    <property type="match status" value="1"/>
</dbReference>
<dbReference type="SUPFAM" id="SSF52540">
    <property type="entry name" value="P-loop containing nucleoside triphosphate hydrolases"/>
    <property type="match status" value="1"/>
</dbReference>
<dbReference type="GO" id="GO:0005829">
    <property type="term" value="C:cytosol"/>
    <property type="evidence" value="ECO:0007669"/>
    <property type="project" value="TreeGrafter"/>
</dbReference>
<dbReference type="NCBIfam" id="NF000908">
    <property type="entry name" value="PRK00089.1"/>
    <property type="match status" value="1"/>
</dbReference>
<reference evidence="7" key="1">
    <citation type="submission" date="2020-05" db="EMBL/GenBank/DDBJ databases">
        <authorList>
            <person name="Chiriac C."/>
            <person name="Salcher M."/>
            <person name="Ghai R."/>
            <person name="Kavagutti S V."/>
        </authorList>
    </citation>
    <scope>NUCLEOTIDE SEQUENCE</scope>
</reference>
<dbReference type="InterPro" id="IPR015946">
    <property type="entry name" value="KH_dom-like_a/b"/>
</dbReference>
<dbReference type="InterPro" id="IPR027417">
    <property type="entry name" value="P-loop_NTPase"/>
</dbReference>
<accession>A0A6J7HGY7</accession>
<dbReference type="Gene3D" id="3.30.300.20">
    <property type="match status" value="1"/>
</dbReference>
<dbReference type="GO" id="GO:0043024">
    <property type="term" value="F:ribosomal small subunit binding"/>
    <property type="evidence" value="ECO:0007669"/>
    <property type="project" value="TreeGrafter"/>
</dbReference>
<dbReference type="AlphaFoldDB" id="A0A6J7HGY7"/>
<dbReference type="InterPro" id="IPR006073">
    <property type="entry name" value="GTP-bd"/>
</dbReference>
<keyword evidence="3" id="KW-0694">RNA-binding</keyword>
<dbReference type="PROSITE" id="PS51713">
    <property type="entry name" value="G_ERA"/>
    <property type="match status" value="1"/>
</dbReference>
<dbReference type="EMBL" id="CAFBOF010000004">
    <property type="protein sequence ID" value="CAB4970109.1"/>
    <property type="molecule type" value="Genomic_DNA"/>
</dbReference>
<dbReference type="PROSITE" id="PS50823">
    <property type="entry name" value="KH_TYPE_2"/>
    <property type="match status" value="1"/>
</dbReference>
<dbReference type="GO" id="GO:0000028">
    <property type="term" value="P:ribosomal small subunit assembly"/>
    <property type="evidence" value="ECO:0007669"/>
    <property type="project" value="TreeGrafter"/>
</dbReference>
<dbReference type="Pfam" id="PF01926">
    <property type="entry name" value="MMR_HSR1"/>
    <property type="match status" value="1"/>
</dbReference>
<proteinExistence type="inferred from homology"/>
<dbReference type="GO" id="GO:0019843">
    <property type="term" value="F:rRNA binding"/>
    <property type="evidence" value="ECO:0007669"/>
    <property type="project" value="TreeGrafter"/>
</dbReference>
<dbReference type="EMBL" id="CAFBMM010000142">
    <property type="protein sequence ID" value="CAB4920277.1"/>
    <property type="molecule type" value="Genomic_DNA"/>
</dbReference>
<protein>
    <submittedName>
        <fullName evidence="7">Unannotated protein</fullName>
    </submittedName>
</protein>
<evidence type="ECO:0000256" key="3">
    <source>
        <dbReference type="ARBA" id="ARBA00022884"/>
    </source>
</evidence>
<dbReference type="PRINTS" id="PR00326">
    <property type="entry name" value="GTP1OBG"/>
</dbReference>
<evidence type="ECO:0000256" key="4">
    <source>
        <dbReference type="ARBA" id="ARBA00023134"/>
    </source>
</evidence>
<dbReference type="InterPro" id="IPR005225">
    <property type="entry name" value="Small_GTP-bd"/>
</dbReference>
<dbReference type="PANTHER" id="PTHR42698:SF1">
    <property type="entry name" value="GTPASE ERA, MITOCHONDRIAL"/>
    <property type="match status" value="1"/>
</dbReference>
<evidence type="ECO:0000259" key="5">
    <source>
        <dbReference type="PROSITE" id="PS50823"/>
    </source>
</evidence>
<evidence type="ECO:0000313" key="8">
    <source>
        <dbReference type="EMBL" id="CAB4970109.1"/>
    </source>
</evidence>
<evidence type="ECO:0000256" key="2">
    <source>
        <dbReference type="ARBA" id="ARBA00022741"/>
    </source>
</evidence>
<gene>
    <name evidence="7" type="ORF">UFOPK3605_01620</name>
    <name evidence="8" type="ORF">UFOPK3897_00344</name>
</gene>
<evidence type="ECO:0000313" key="7">
    <source>
        <dbReference type="EMBL" id="CAB4920277.1"/>
    </source>
</evidence>
<dbReference type="InterPro" id="IPR005662">
    <property type="entry name" value="GTPase_Era-like"/>
</dbReference>
<name>A0A6J7HGY7_9ZZZZ</name>
<dbReference type="Gene3D" id="3.40.50.300">
    <property type="entry name" value="P-loop containing nucleotide triphosphate hydrolases"/>
    <property type="match status" value="1"/>
</dbReference>
<dbReference type="InterPro" id="IPR004044">
    <property type="entry name" value="KH_dom_type_2"/>
</dbReference>
<keyword evidence="4" id="KW-0342">GTP-binding</keyword>
<feature type="domain" description="Era-type G" evidence="6">
    <location>
        <begin position="10"/>
        <end position="177"/>
    </location>
</feature>
<keyword evidence="2" id="KW-0547">Nucleotide-binding</keyword>